<gene>
    <name evidence="1" type="primary">thiS</name>
    <name evidence="1" type="ORF">FUA26_08825</name>
</gene>
<name>A0A5C7AV03_9FLAO</name>
<dbReference type="OrthoDB" id="1525151at2"/>
<dbReference type="InterPro" id="IPR012675">
    <property type="entry name" value="Beta-grasp_dom_sf"/>
</dbReference>
<dbReference type="PANTHER" id="PTHR34472:SF1">
    <property type="entry name" value="SULFUR CARRIER PROTEIN THIS"/>
    <property type="match status" value="1"/>
</dbReference>
<dbReference type="InterPro" id="IPR003749">
    <property type="entry name" value="ThiS/MoaD-like"/>
</dbReference>
<dbReference type="Gene3D" id="3.10.20.30">
    <property type="match status" value="1"/>
</dbReference>
<evidence type="ECO:0000313" key="1">
    <source>
        <dbReference type="EMBL" id="TXE09582.1"/>
    </source>
</evidence>
<accession>A0A5C7AV03</accession>
<protein>
    <submittedName>
        <fullName evidence="1">Sulfur carrier protein ThiS</fullName>
    </submittedName>
</protein>
<dbReference type="CDD" id="cd00565">
    <property type="entry name" value="Ubl_ThiS"/>
    <property type="match status" value="1"/>
</dbReference>
<dbReference type="InterPro" id="IPR016155">
    <property type="entry name" value="Mopterin_synth/thiamin_S_b"/>
</dbReference>
<reference evidence="2" key="1">
    <citation type="submission" date="2019-08" db="EMBL/GenBank/DDBJ databases">
        <title>Seonamhaeicola sediminis sp. nov., isolated from marine sediment.</title>
        <authorList>
            <person name="Cao W.R."/>
        </authorList>
    </citation>
    <scope>NUCLEOTIDE SEQUENCE [LARGE SCALE GENOMIC DNA]</scope>
    <source>
        <strain evidence="2">Gy8</strain>
    </source>
</reference>
<dbReference type="EMBL" id="VOSC01000025">
    <property type="protein sequence ID" value="TXE09582.1"/>
    <property type="molecule type" value="Genomic_DNA"/>
</dbReference>
<dbReference type="RefSeq" id="WP_147134602.1">
    <property type="nucleotide sequence ID" value="NZ_VOSC01000025.1"/>
</dbReference>
<sequence>MITITVNNKPQSAPKNISLQQFLTNTVSSTQGIAVAINQEIIAKANWENKVLFNGDTILIIQATQGG</sequence>
<dbReference type="NCBIfam" id="TIGR01683">
    <property type="entry name" value="thiS"/>
    <property type="match status" value="1"/>
</dbReference>
<comment type="caution">
    <text evidence="1">The sequence shown here is derived from an EMBL/GenBank/DDBJ whole genome shotgun (WGS) entry which is preliminary data.</text>
</comment>
<organism evidence="1 2">
    <name type="scientific">Seonamhaeicola algicola</name>
    <dbReference type="NCBI Taxonomy" id="1719036"/>
    <lineage>
        <taxon>Bacteria</taxon>
        <taxon>Pseudomonadati</taxon>
        <taxon>Bacteroidota</taxon>
        <taxon>Flavobacteriia</taxon>
        <taxon>Flavobacteriales</taxon>
        <taxon>Flavobacteriaceae</taxon>
    </lineage>
</organism>
<evidence type="ECO:0000313" key="2">
    <source>
        <dbReference type="Proteomes" id="UP000321790"/>
    </source>
</evidence>
<proteinExistence type="predicted"/>
<dbReference type="Pfam" id="PF02597">
    <property type="entry name" value="ThiS"/>
    <property type="match status" value="1"/>
</dbReference>
<dbReference type="InterPro" id="IPR010035">
    <property type="entry name" value="Thi_S"/>
</dbReference>
<dbReference type="PANTHER" id="PTHR34472">
    <property type="entry name" value="SULFUR CARRIER PROTEIN THIS"/>
    <property type="match status" value="1"/>
</dbReference>
<dbReference type="SUPFAM" id="SSF54285">
    <property type="entry name" value="MoaD/ThiS"/>
    <property type="match status" value="1"/>
</dbReference>
<dbReference type="AlphaFoldDB" id="A0A5C7AV03"/>
<keyword evidence="2" id="KW-1185">Reference proteome</keyword>
<dbReference type="Proteomes" id="UP000321790">
    <property type="component" value="Unassembled WGS sequence"/>
</dbReference>